<dbReference type="OrthoDB" id="3265338at2"/>
<feature type="binding site" evidence="6">
    <location>
        <position position="151"/>
    </location>
    <ligand>
        <name>FMN</name>
        <dbReference type="ChEBI" id="CHEBI:58210"/>
    </ligand>
</feature>
<keyword evidence="1 6" id="KW-0285">Flavoprotein</keyword>
<feature type="binding site" evidence="6">
    <location>
        <position position="222"/>
    </location>
    <ligand>
        <name>FMN</name>
        <dbReference type="ChEBI" id="CHEBI:58210"/>
    </ligand>
</feature>
<evidence type="ECO:0000256" key="1">
    <source>
        <dbReference type="ARBA" id="ARBA00022630"/>
    </source>
</evidence>
<evidence type="ECO:0000256" key="4">
    <source>
        <dbReference type="ARBA" id="ARBA00023033"/>
    </source>
</evidence>
<dbReference type="CDD" id="cd01095">
    <property type="entry name" value="Nitrilotriacetate_monoxgenase"/>
    <property type="match status" value="1"/>
</dbReference>
<dbReference type="NCBIfam" id="TIGR03860">
    <property type="entry name" value="FMN_nitrolo"/>
    <property type="match status" value="1"/>
</dbReference>
<dbReference type="InterPro" id="IPR036661">
    <property type="entry name" value="Luciferase-like_sf"/>
</dbReference>
<dbReference type="InterPro" id="IPR016215">
    <property type="entry name" value="NTA_MOA"/>
</dbReference>
<feature type="binding site" evidence="6">
    <location>
        <position position="59"/>
    </location>
    <ligand>
        <name>FMN</name>
        <dbReference type="ChEBI" id="CHEBI:58210"/>
    </ligand>
</feature>
<keyword evidence="4 8" id="KW-0503">Monooxygenase</keyword>
<feature type="binding site" evidence="6">
    <location>
        <position position="221"/>
    </location>
    <ligand>
        <name>FMN</name>
        <dbReference type="ChEBI" id="CHEBI:58210"/>
    </ligand>
</feature>
<comment type="caution">
    <text evidence="8">The sequence shown here is derived from an EMBL/GenBank/DDBJ whole genome shotgun (WGS) entry which is preliminary data.</text>
</comment>
<proteinExistence type="inferred from homology"/>
<dbReference type="InterPro" id="IPR051260">
    <property type="entry name" value="Diverse_substr_monoxygenases"/>
</dbReference>
<dbReference type="GO" id="GO:0004497">
    <property type="term" value="F:monooxygenase activity"/>
    <property type="evidence" value="ECO:0007669"/>
    <property type="project" value="UniProtKB-KW"/>
</dbReference>
<feature type="domain" description="Luciferase-like" evidence="7">
    <location>
        <begin position="26"/>
        <end position="386"/>
    </location>
</feature>
<evidence type="ECO:0000256" key="3">
    <source>
        <dbReference type="ARBA" id="ARBA00023002"/>
    </source>
</evidence>
<evidence type="ECO:0000313" key="9">
    <source>
        <dbReference type="Proteomes" id="UP000377595"/>
    </source>
</evidence>
<dbReference type="AlphaFoldDB" id="A0A5M3X8B0"/>
<keyword evidence="2 6" id="KW-0288">FMN</keyword>
<evidence type="ECO:0000313" key="8">
    <source>
        <dbReference type="EMBL" id="GES17344.1"/>
    </source>
</evidence>
<evidence type="ECO:0000256" key="5">
    <source>
        <dbReference type="ARBA" id="ARBA00033748"/>
    </source>
</evidence>
<keyword evidence="3" id="KW-0560">Oxidoreductase</keyword>
<organism evidence="8 9">
    <name type="scientific">Acrocarpospora pleiomorpha</name>
    <dbReference type="NCBI Taxonomy" id="90975"/>
    <lineage>
        <taxon>Bacteria</taxon>
        <taxon>Bacillati</taxon>
        <taxon>Actinomycetota</taxon>
        <taxon>Actinomycetes</taxon>
        <taxon>Streptosporangiales</taxon>
        <taxon>Streptosporangiaceae</taxon>
        <taxon>Acrocarpospora</taxon>
    </lineage>
</organism>
<feature type="binding site" evidence="6">
    <location>
        <position position="96"/>
    </location>
    <ligand>
        <name>FMN</name>
        <dbReference type="ChEBI" id="CHEBI:58210"/>
    </ligand>
</feature>
<dbReference type="PANTHER" id="PTHR30011">
    <property type="entry name" value="ALKANESULFONATE MONOOXYGENASE-RELATED"/>
    <property type="match status" value="1"/>
</dbReference>
<dbReference type="SUPFAM" id="SSF51679">
    <property type="entry name" value="Bacterial luciferase-like"/>
    <property type="match status" value="1"/>
</dbReference>
<dbReference type="Gene3D" id="3.20.20.30">
    <property type="entry name" value="Luciferase-like domain"/>
    <property type="match status" value="1"/>
</dbReference>
<dbReference type="EMBL" id="BLAF01000004">
    <property type="protein sequence ID" value="GES17344.1"/>
    <property type="molecule type" value="Genomic_DNA"/>
</dbReference>
<evidence type="ECO:0000256" key="2">
    <source>
        <dbReference type="ARBA" id="ARBA00022643"/>
    </source>
</evidence>
<reference evidence="8 9" key="1">
    <citation type="submission" date="2019-10" db="EMBL/GenBank/DDBJ databases">
        <title>Whole genome shotgun sequence of Acrocarpospora pleiomorpha NBRC 16267.</title>
        <authorList>
            <person name="Ichikawa N."/>
            <person name="Kimura A."/>
            <person name="Kitahashi Y."/>
            <person name="Komaki H."/>
            <person name="Oguchi A."/>
        </authorList>
    </citation>
    <scope>NUCLEOTIDE SEQUENCE [LARGE SCALE GENOMIC DNA]</scope>
    <source>
        <strain evidence="8 9">NBRC 16267</strain>
    </source>
</reference>
<dbReference type="PIRSF" id="PIRSF000337">
    <property type="entry name" value="NTA_MOA"/>
    <property type="match status" value="1"/>
</dbReference>
<dbReference type="RefSeq" id="WP_155342530.1">
    <property type="nucleotide sequence ID" value="NZ_BAAAHM010000001.1"/>
</dbReference>
<gene>
    <name evidence="8" type="ORF">Aple_002390</name>
</gene>
<evidence type="ECO:0000256" key="6">
    <source>
        <dbReference type="PIRSR" id="PIRSR000337-1"/>
    </source>
</evidence>
<sequence>MTKNREQLHLNLFPMGVGHHEAAWRHPVSTPARILDPRYYHELAQLAERGLFDSIFFGDILALGHRIKHNVHTVLEPITLLSSISAVTERVGLIGTASTTFNLPYNLARMFASLDHLSSGRAGWNIVTSSADPLEAQNFGLEVNVDHAERYEVATEFVDVVVGLWNSWEPDALVMDKASGVFADPAKVRSLDHQGKHFRVRGPLNVPRSPQGSPLLVQAGSSPAGRTLAASRAHAIFTAQQSMEESREFRLDIHRRAAAFGRRPAEVTILPGLVPIVAPTVAEAQELVRELNELIVVDYALAQLSVQLEVDLIGSELDAKVPPLPDVEHVRGNRSRFVMLRDLIEAERPTVRELITRIGGLRGHGVVVGTPQMIADHMHTWFEEGAADGFNLLGALQPTIVESFVKEVVPLLQDRGIFRTEYATSTLRGHYGADSSARQAVRG</sequence>
<comment type="similarity">
    <text evidence="5">Belongs to the NtaA/SnaA/DszA monooxygenase family.</text>
</comment>
<dbReference type="InterPro" id="IPR011251">
    <property type="entry name" value="Luciferase-like_dom"/>
</dbReference>
<dbReference type="PANTHER" id="PTHR30011:SF16">
    <property type="entry name" value="C2H2 FINGER DOMAIN TRANSCRIPTION FACTOR (EUROFUNG)-RELATED"/>
    <property type="match status" value="1"/>
</dbReference>
<dbReference type="Pfam" id="PF00296">
    <property type="entry name" value="Bac_luciferase"/>
    <property type="match status" value="1"/>
</dbReference>
<keyword evidence="9" id="KW-1185">Reference proteome</keyword>
<name>A0A5M3X8B0_9ACTN</name>
<feature type="binding site" evidence="6">
    <location>
        <position position="147"/>
    </location>
    <ligand>
        <name>FMN</name>
        <dbReference type="ChEBI" id="CHEBI:58210"/>
    </ligand>
</feature>
<protein>
    <submittedName>
        <fullName evidence="8">Monooxygenase</fullName>
    </submittedName>
</protein>
<evidence type="ECO:0000259" key="7">
    <source>
        <dbReference type="Pfam" id="PF00296"/>
    </source>
</evidence>
<dbReference type="Proteomes" id="UP000377595">
    <property type="component" value="Unassembled WGS sequence"/>
</dbReference>
<dbReference type="GO" id="GO:0016705">
    <property type="term" value="F:oxidoreductase activity, acting on paired donors, with incorporation or reduction of molecular oxygen"/>
    <property type="evidence" value="ECO:0007669"/>
    <property type="project" value="InterPro"/>
</dbReference>
<accession>A0A5M3X8B0</accession>